<dbReference type="Gene3D" id="3.40.50.12160">
    <property type="entry name" value="Methylthiotransferase, N-terminal domain"/>
    <property type="match status" value="1"/>
</dbReference>
<dbReference type="CDD" id="cd01335">
    <property type="entry name" value="Radical_SAM"/>
    <property type="match status" value="1"/>
</dbReference>
<dbReference type="PROSITE" id="PS51449">
    <property type="entry name" value="MTTASE_N"/>
    <property type="match status" value="1"/>
</dbReference>
<evidence type="ECO:0000259" key="3">
    <source>
        <dbReference type="PROSITE" id="PS51918"/>
    </source>
</evidence>
<keyword evidence="5" id="KW-1185">Reference proteome</keyword>
<dbReference type="InterPro" id="IPR007197">
    <property type="entry name" value="rSAM"/>
</dbReference>
<gene>
    <name evidence="4" type="ORF">EXN22_10140</name>
</gene>
<dbReference type="SMART" id="SM00729">
    <property type="entry name" value="Elp3"/>
    <property type="match status" value="1"/>
</dbReference>
<sequence>MKKIYFAHNTCLNASYDLNVLQAGFYQKGFEIVTQPEHADEIIYSGCSVRGRWVDDAVLQIDEAKKRAPNAKISVTGCLANTSADVVFSKASVPDLTFSPMSEILSSYTGLQFSEVDQQLSQNSSDSFESHGSGGLKNLRQRVGAAKASIVADLQEADRSHNGQAERIYRQTTKGFVFYDEQDPCEMITVTRSCLYKCSFCSIPQGRGEFESVPLPDIVGKARKAIEMGKHHFVLIGDEIGNYKAFESKARFPELVESLLTLDPRVTLSIRYIEPKPFLRYSEKILKWSKEGRIRLLYISIQSGSARILKAMNRGYDIAMLTKALKDFRQNAPTVLYGNWLIGFPGEEHEDFLETVALTKELEFHINVAIPFSARENTPAFEMDNHLEETTINERVRTLTDIIASMKASAMESELSFLDADSRERLLERIRQAECEQYVDDQQISEPRRVQSSLIEVLQL</sequence>
<keyword evidence="1" id="KW-0808">Transferase</keyword>
<dbReference type="InterPro" id="IPR058240">
    <property type="entry name" value="rSAM_sf"/>
</dbReference>
<dbReference type="Pfam" id="PF04055">
    <property type="entry name" value="Radical_SAM"/>
    <property type="match status" value="1"/>
</dbReference>
<proteinExistence type="predicted"/>
<accession>A0A411MGV8</accession>
<dbReference type="EMBL" id="CP035952">
    <property type="protein sequence ID" value="QBF26041.1"/>
    <property type="molecule type" value="Genomic_DNA"/>
</dbReference>
<dbReference type="InterPro" id="IPR023404">
    <property type="entry name" value="rSAM_horseshoe"/>
</dbReference>
<dbReference type="InterPro" id="IPR013848">
    <property type="entry name" value="Methylthiotransferase_N"/>
</dbReference>
<dbReference type="InterPro" id="IPR006638">
    <property type="entry name" value="Elp3/MiaA/NifB-like_rSAM"/>
</dbReference>
<dbReference type="GO" id="GO:0035598">
    <property type="term" value="F:tRNA (N(6)-L-threonylcarbamoyladenosine(37)-C(2))-methylthiotransferase activity"/>
    <property type="evidence" value="ECO:0007669"/>
    <property type="project" value="TreeGrafter"/>
</dbReference>
<evidence type="ECO:0000256" key="1">
    <source>
        <dbReference type="ARBA" id="ARBA00022679"/>
    </source>
</evidence>
<dbReference type="PANTHER" id="PTHR11918:SF45">
    <property type="entry name" value="THREONYLCARBAMOYLADENOSINE TRNA METHYLTHIOTRANSFERASE"/>
    <property type="match status" value="1"/>
</dbReference>
<dbReference type="SUPFAM" id="SSF102114">
    <property type="entry name" value="Radical SAM enzymes"/>
    <property type="match status" value="1"/>
</dbReference>
<protein>
    <submittedName>
        <fullName evidence="4">Radical SAM protein</fullName>
    </submittedName>
</protein>
<dbReference type="Pfam" id="PF00919">
    <property type="entry name" value="UPF0004"/>
    <property type="match status" value="1"/>
</dbReference>
<dbReference type="PANTHER" id="PTHR11918">
    <property type="entry name" value="RADICAL SAM PROTEINS"/>
    <property type="match status" value="1"/>
</dbReference>
<dbReference type="Proteomes" id="UP000291130">
    <property type="component" value="Chromosome"/>
</dbReference>
<evidence type="ECO:0000313" key="4">
    <source>
        <dbReference type="EMBL" id="QBF26041.1"/>
    </source>
</evidence>
<dbReference type="SFLD" id="SFLDS00029">
    <property type="entry name" value="Radical_SAM"/>
    <property type="match status" value="1"/>
</dbReference>
<dbReference type="Gene3D" id="3.80.30.20">
    <property type="entry name" value="tm_1862 like domain"/>
    <property type="match status" value="1"/>
</dbReference>
<evidence type="ECO:0000259" key="2">
    <source>
        <dbReference type="PROSITE" id="PS51449"/>
    </source>
</evidence>
<reference evidence="4 5" key="1">
    <citation type="submission" date="2019-02" db="EMBL/GenBank/DDBJ databases">
        <title>Complete genome sequence of Pseudomonas sp. SNU WT1 isolated from rainbow trout.</title>
        <authorList>
            <person name="Oh W.T."/>
            <person name="Park S.C."/>
        </authorList>
    </citation>
    <scope>NUCLEOTIDE SEQUENCE [LARGE SCALE GENOMIC DNA]</scope>
    <source>
        <strain evidence="4 5">SNU WT1</strain>
    </source>
</reference>
<name>A0A411MGV8_9PSED</name>
<dbReference type="SFLD" id="SFLDG01082">
    <property type="entry name" value="B12-binding_domain_containing"/>
    <property type="match status" value="1"/>
</dbReference>
<dbReference type="KEGG" id="ptk:EXN22_10140"/>
<dbReference type="GO" id="GO:0046872">
    <property type="term" value="F:metal ion binding"/>
    <property type="evidence" value="ECO:0007669"/>
    <property type="project" value="UniProtKB-KW"/>
</dbReference>
<dbReference type="AlphaFoldDB" id="A0A411MGV8"/>
<feature type="domain" description="Radical SAM core" evidence="3">
    <location>
        <begin position="178"/>
        <end position="409"/>
    </location>
</feature>
<dbReference type="PROSITE" id="PS51918">
    <property type="entry name" value="RADICAL_SAM"/>
    <property type="match status" value="1"/>
</dbReference>
<dbReference type="InterPro" id="IPR038135">
    <property type="entry name" value="Methylthiotransferase_N_sf"/>
</dbReference>
<organism evidence="4 5">
    <name type="scientific">Pseudomonas tructae</name>
    <dbReference type="NCBI Taxonomy" id="2518644"/>
    <lineage>
        <taxon>Bacteria</taxon>
        <taxon>Pseudomonadati</taxon>
        <taxon>Pseudomonadota</taxon>
        <taxon>Gammaproteobacteria</taxon>
        <taxon>Pseudomonadales</taxon>
        <taxon>Pseudomonadaceae</taxon>
        <taxon>Pseudomonas</taxon>
    </lineage>
</organism>
<evidence type="ECO:0000313" key="5">
    <source>
        <dbReference type="Proteomes" id="UP000291130"/>
    </source>
</evidence>
<dbReference type="GO" id="GO:0051539">
    <property type="term" value="F:4 iron, 4 sulfur cluster binding"/>
    <property type="evidence" value="ECO:0007669"/>
    <property type="project" value="UniProtKB-KW"/>
</dbReference>
<dbReference type="OrthoDB" id="9805215at2"/>
<dbReference type="RefSeq" id="WP_130263921.1">
    <property type="nucleotide sequence ID" value="NZ_CP035952.1"/>
</dbReference>
<feature type="domain" description="MTTase N-terminal" evidence="2">
    <location>
        <begin position="2"/>
        <end position="106"/>
    </location>
</feature>